<accession>A0A318TYJ9</accession>
<dbReference type="InterPro" id="IPR035906">
    <property type="entry name" value="MetI-like_sf"/>
</dbReference>
<dbReference type="PANTHER" id="PTHR30177">
    <property type="entry name" value="GLYCINE BETAINE/L-PROLINE TRANSPORT SYSTEM PERMEASE PROTEIN PROW"/>
    <property type="match status" value="1"/>
</dbReference>
<dbReference type="Pfam" id="PF00528">
    <property type="entry name" value="BPD_transp_1"/>
    <property type="match status" value="1"/>
</dbReference>
<proteinExistence type="inferred from homology"/>
<evidence type="ECO:0000256" key="3">
    <source>
        <dbReference type="ARBA" id="ARBA00022692"/>
    </source>
</evidence>
<dbReference type="PROSITE" id="PS50928">
    <property type="entry name" value="ABC_TM1"/>
    <property type="match status" value="1"/>
</dbReference>
<name>A0A318TYJ9_9RHOB</name>
<evidence type="ECO:0000259" key="7">
    <source>
        <dbReference type="PROSITE" id="PS50928"/>
    </source>
</evidence>
<dbReference type="SUPFAM" id="SSF161098">
    <property type="entry name" value="MetI-like"/>
    <property type="match status" value="1"/>
</dbReference>
<evidence type="ECO:0000256" key="2">
    <source>
        <dbReference type="ARBA" id="ARBA00022448"/>
    </source>
</evidence>
<keyword evidence="4 6" id="KW-1133">Transmembrane helix</keyword>
<dbReference type="AlphaFoldDB" id="A0A318TYJ9"/>
<protein>
    <submittedName>
        <fullName evidence="8">Osmoprotectant transport system permease protein</fullName>
    </submittedName>
</protein>
<feature type="transmembrane region" description="Helical" evidence="6">
    <location>
        <begin position="114"/>
        <end position="132"/>
    </location>
</feature>
<dbReference type="EMBL" id="QJTK01000006">
    <property type="protein sequence ID" value="PYF09899.1"/>
    <property type="molecule type" value="Genomic_DNA"/>
</dbReference>
<dbReference type="PANTHER" id="PTHR30177:SF30">
    <property type="entry name" value="GLYCINE BETAINE UPTAKE SYSTEM PERMEASE PROTEIN YEHY"/>
    <property type="match status" value="1"/>
</dbReference>
<dbReference type="Proteomes" id="UP000247727">
    <property type="component" value="Unassembled WGS sequence"/>
</dbReference>
<dbReference type="InterPro" id="IPR051204">
    <property type="entry name" value="ABC_transp_perm/SBD"/>
</dbReference>
<comment type="subcellular location">
    <subcellularLocation>
        <location evidence="1 6">Cell membrane</location>
        <topology evidence="1 6">Multi-pass membrane protein</topology>
    </subcellularLocation>
</comment>
<keyword evidence="2 6" id="KW-0813">Transport</keyword>
<dbReference type="Gene3D" id="1.10.3720.10">
    <property type="entry name" value="MetI-like"/>
    <property type="match status" value="1"/>
</dbReference>
<feature type="domain" description="ABC transmembrane type-1" evidence="7">
    <location>
        <begin position="182"/>
        <end position="377"/>
    </location>
</feature>
<dbReference type="RefSeq" id="WP_110805601.1">
    <property type="nucleotide sequence ID" value="NZ_QJTK01000006.1"/>
</dbReference>
<comment type="caution">
    <text evidence="8">The sequence shown here is derived from an EMBL/GenBank/DDBJ whole genome shotgun (WGS) entry which is preliminary data.</text>
</comment>
<keyword evidence="5 6" id="KW-0472">Membrane</keyword>
<feature type="transmembrane region" description="Helical" evidence="6">
    <location>
        <begin position="144"/>
        <end position="162"/>
    </location>
</feature>
<dbReference type="GO" id="GO:0031460">
    <property type="term" value="P:glycine betaine transport"/>
    <property type="evidence" value="ECO:0007669"/>
    <property type="project" value="TreeGrafter"/>
</dbReference>
<dbReference type="CDD" id="cd06261">
    <property type="entry name" value="TM_PBP2"/>
    <property type="match status" value="1"/>
</dbReference>
<dbReference type="GO" id="GO:0005886">
    <property type="term" value="C:plasma membrane"/>
    <property type="evidence" value="ECO:0007669"/>
    <property type="project" value="UniProtKB-SubCell"/>
</dbReference>
<evidence type="ECO:0000256" key="1">
    <source>
        <dbReference type="ARBA" id="ARBA00004651"/>
    </source>
</evidence>
<evidence type="ECO:0000256" key="5">
    <source>
        <dbReference type="ARBA" id="ARBA00023136"/>
    </source>
</evidence>
<evidence type="ECO:0000313" key="8">
    <source>
        <dbReference type="EMBL" id="PYF09899.1"/>
    </source>
</evidence>
<keyword evidence="9" id="KW-1185">Reference proteome</keyword>
<feature type="transmembrane region" description="Helical" evidence="6">
    <location>
        <begin position="182"/>
        <end position="208"/>
    </location>
</feature>
<sequence length="393" mass="40446">MRFALPPLSALSPTGLLFAATGAIGLWLPLVQFKPNRIVAGQGVDLIAALPGPAGWAVALGMAAILALGLAAGRGLGLRLGLAVLGLGLSLFALGLAARGLMPEGNRMARVSPAAGFWLQFLAFALMATDALARLRPGIRTRAAILAGAVAAGTGVLASGWLDRTSVMIEYAARAEMFSRSLWQHLLLAFGSLGLAFIVGLPLGIAIFMARPLRKPVLTLLNMLQTIPSLALFGIMIPIFGWVAAHVPGAADLGVAGIGPFPALMALFLYALLPVVSNTWVGLSSVSPAVRDAALGIGMTPAQVLRQVELPLALPVVLAAVRIVLVQNIGLAVIAGLIGGGGFGSFVFQGLNQTAMDLILLGALPTIFLALVAGIGLDLVIETLSRQKHRSTP</sequence>
<dbReference type="GO" id="GO:0055085">
    <property type="term" value="P:transmembrane transport"/>
    <property type="evidence" value="ECO:0007669"/>
    <property type="project" value="InterPro"/>
</dbReference>
<feature type="transmembrane region" description="Helical" evidence="6">
    <location>
        <begin position="263"/>
        <end position="283"/>
    </location>
</feature>
<dbReference type="OrthoDB" id="9801163at2"/>
<feature type="transmembrane region" description="Helical" evidence="6">
    <location>
        <begin position="358"/>
        <end position="381"/>
    </location>
</feature>
<dbReference type="FunFam" id="1.10.3720.10:FF:000001">
    <property type="entry name" value="Glycine betaine ABC transporter, permease"/>
    <property type="match status" value="1"/>
</dbReference>
<evidence type="ECO:0000256" key="4">
    <source>
        <dbReference type="ARBA" id="ARBA00022989"/>
    </source>
</evidence>
<comment type="similarity">
    <text evidence="6">Belongs to the binding-protein-dependent transport system permease family.</text>
</comment>
<organism evidence="8 9">
    <name type="scientific">Rhodobacter viridis</name>
    <dbReference type="NCBI Taxonomy" id="1054202"/>
    <lineage>
        <taxon>Bacteria</taxon>
        <taxon>Pseudomonadati</taxon>
        <taxon>Pseudomonadota</taxon>
        <taxon>Alphaproteobacteria</taxon>
        <taxon>Rhodobacterales</taxon>
        <taxon>Rhodobacter group</taxon>
        <taxon>Rhodobacter</taxon>
    </lineage>
</organism>
<reference evidence="8 9" key="1">
    <citation type="submission" date="2018-06" db="EMBL/GenBank/DDBJ databases">
        <title>Genomic Encyclopedia of Type Strains, Phase III (KMG-III): the genomes of soil and plant-associated and newly described type strains.</title>
        <authorList>
            <person name="Whitman W."/>
        </authorList>
    </citation>
    <scope>NUCLEOTIDE SEQUENCE [LARGE SCALE GENOMIC DNA]</scope>
    <source>
        <strain evidence="8 9">JA737</strain>
    </source>
</reference>
<feature type="transmembrane region" description="Helical" evidence="6">
    <location>
        <begin position="220"/>
        <end position="243"/>
    </location>
</feature>
<dbReference type="InterPro" id="IPR000515">
    <property type="entry name" value="MetI-like"/>
</dbReference>
<evidence type="ECO:0000313" key="9">
    <source>
        <dbReference type="Proteomes" id="UP000247727"/>
    </source>
</evidence>
<evidence type="ECO:0000256" key="6">
    <source>
        <dbReference type="RuleBase" id="RU363032"/>
    </source>
</evidence>
<feature type="transmembrane region" description="Helical" evidence="6">
    <location>
        <begin position="80"/>
        <end position="102"/>
    </location>
</feature>
<gene>
    <name evidence="8" type="ORF">C8J30_10631</name>
</gene>
<feature type="transmembrane region" description="Helical" evidence="6">
    <location>
        <begin position="54"/>
        <end position="73"/>
    </location>
</feature>
<keyword evidence="3 6" id="KW-0812">Transmembrane</keyword>